<reference evidence="1" key="1">
    <citation type="submission" date="2021-02" db="EMBL/GenBank/DDBJ databases">
        <authorList>
            <person name="Nowell W R."/>
        </authorList>
    </citation>
    <scope>NUCLEOTIDE SEQUENCE</scope>
</reference>
<proteinExistence type="predicted"/>
<evidence type="ECO:0000313" key="2">
    <source>
        <dbReference type="Proteomes" id="UP000663848"/>
    </source>
</evidence>
<name>A0A822FRL6_9BILA</name>
<accession>A0A822FRL6</accession>
<gene>
    <name evidence="1" type="ORF">QYT958_LOCUS47344</name>
</gene>
<sequence length="40" mass="4680">MFILDLRLDGNTILDADPNYRQHVLDCLPRIWMCDGIFVS</sequence>
<comment type="caution">
    <text evidence="1">The sequence shown here is derived from an EMBL/GenBank/DDBJ whole genome shotgun (WGS) entry which is preliminary data.</text>
</comment>
<dbReference type="Proteomes" id="UP000663848">
    <property type="component" value="Unassembled WGS sequence"/>
</dbReference>
<dbReference type="EMBL" id="CAJOBR010088547">
    <property type="protein sequence ID" value="CAF5136805.1"/>
    <property type="molecule type" value="Genomic_DNA"/>
</dbReference>
<organism evidence="1 2">
    <name type="scientific">Rotaria socialis</name>
    <dbReference type="NCBI Taxonomy" id="392032"/>
    <lineage>
        <taxon>Eukaryota</taxon>
        <taxon>Metazoa</taxon>
        <taxon>Spiralia</taxon>
        <taxon>Gnathifera</taxon>
        <taxon>Rotifera</taxon>
        <taxon>Eurotatoria</taxon>
        <taxon>Bdelloidea</taxon>
        <taxon>Philodinida</taxon>
        <taxon>Philodinidae</taxon>
        <taxon>Rotaria</taxon>
    </lineage>
</organism>
<evidence type="ECO:0000313" key="1">
    <source>
        <dbReference type="EMBL" id="CAF5136805.1"/>
    </source>
</evidence>
<feature type="non-terminal residue" evidence="1">
    <location>
        <position position="1"/>
    </location>
</feature>
<protein>
    <submittedName>
        <fullName evidence="1">Uncharacterized protein</fullName>
    </submittedName>
</protein>
<dbReference type="AlphaFoldDB" id="A0A822FRL6"/>